<organism evidence="1 2">
    <name type="scientific">Parnassius mnemosyne</name>
    <name type="common">clouded apollo</name>
    <dbReference type="NCBI Taxonomy" id="213953"/>
    <lineage>
        <taxon>Eukaryota</taxon>
        <taxon>Metazoa</taxon>
        <taxon>Ecdysozoa</taxon>
        <taxon>Arthropoda</taxon>
        <taxon>Hexapoda</taxon>
        <taxon>Insecta</taxon>
        <taxon>Pterygota</taxon>
        <taxon>Neoptera</taxon>
        <taxon>Endopterygota</taxon>
        <taxon>Lepidoptera</taxon>
        <taxon>Glossata</taxon>
        <taxon>Ditrysia</taxon>
        <taxon>Papilionoidea</taxon>
        <taxon>Papilionidae</taxon>
        <taxon>Parnassiinae</taxon>
        <taxon>Parnassini</taxon>
        <taxon>Parnassius</taxon>
        <taxon>Driopa</taxon>
    </lineage>
</organism>
<reference evidence="1 2" key="1">
    <citation type="submission" date="2023-11" db="EMBL/GenBank/DDBJ databases">
        <authorList>
            <person name="Hedman E."/>
            <person name="Englund M."/>
            <person name="Stromberg M."/>
            <person name="Nyberg Akerstrom W."/>
            <person name="Nylinder S."/>
            <person name="Jareborg N."/>
            <person name="Kallberg Y."/>
            <person name="Kronander E."/>
        </authorList>
    </citation>
    <scope>NUCLEOTIDE SEQUENCE [LARGE SCALE GENOMIC DNA]</scope>
</reference>
<sequence>MCTGGLCARLSPYPIKKNSVHLHQYIAASDGTTEKSTLPMKSCHCFLNVHKTFSSKFFFYFWEINKSCKVRGRGYRAGDSVIPHLTSPSSRLFAWRCATRHCHGEGGSYCEVVSPKLFPRQVANNC</sequence>
<dbReference type="AlphaFoldDB" id="A0AAV1LHD8"/>
<accession>A0AAV1LHD8</accession>
<comment type="caution">
    <text evidence="1">The sequence shown here is derived from an EMBL/GenBank/DDBJ whole genome shotgun (WGS) entry which is preliminary data.</text>
</comment>
<dbReference type="EMBL" id="CAVLGL010000090">
    <property type="protein sequence ID" value="CAK1594546.1"/>
    <property type="molecule type" value="Genomic_DNA"/>
</dbReference>
<name>A0AAV1LHD8_9NEOP</name>
<protein>
    <submittedName>
        <fullName evidence="1">Uncharacterized protein</fullName>
    </submittedName>
</protein>
<evidence type="ECO:0000313" key="2">
    <source>
        <dbReference type="Proteomes" id="UP001314205"/>
    </source>
</evidence>
<proteinExistence type="predicted"/>
<gene>
    <name evidence="1" type="ORF">PARMNEM_LOCUS14158</name>
</gene>
<keyword evidence="2" id="KW-1185">Reference proteome</keyword>
<evidence type="ECO:0000313" key="1">
    <source>
        <dbReference type="EMBL" id="CAK1594546.1"/>
    </source>
</evidence>
<dbReference type="Proteomes" id="UP001314205">
    <property type="component" value="Unassembled WGS sequence"/>
</dbReference>